<feature type="compositionally biased region" description="Low complexity" evidence="2">
    <location>
        <begin position="151"/>
        <end position="171"/>
    </location>
</feature>
<dbReference type="SUPFAM" id="SSF56112">
    <property type="entry name" value="Protein kinase-like (PK-like)"/>
    <property type="match status" value="1"/>
</dbReference>
<protein>
    <submittedName>
        <fullName evidence="6">Uncharacterized protein</fullName>
    </submittedName>
</protein>
<dbReference type="PANTHER" id="PTHR24361">
    <property type="entry name" value="MITOGEN-ACTIVATED KINASE KINASE KINASE"/>
    <property type="match status" value="1"/>
</dbReference>
<comment type="caution">
    <text evidence="6">The sequence shown here is derived from an EMBL/GenBank/DDBJ whole genome shotgun (WGS) entry which is preliminary data.</text>
</comment>
<feature type="compositionally biased region" description="Basic and acidic residues" evidence="2">
    <location>
        <begin position="580"/>
        <end position="596"/>
    </location>
</feature>
<evidence type="ECO:0000259" key="4">
    <source>
        <dbReference type="PROSITE" id="PS50011"/>
    </source>
</evidence>
<feature type="compositionally biased region" description="Pro residues" evidence="2">
    <location>
        <begin position="561"/>
        <end position="577"/>
    </location>
</feature>
<feature type="domain" description="C2" evidence="3">
    <location>
        <begin position="1605"/>
        <end position="1730"/>
    </location>
</feature>
<evidence type="ECO:0000256" key="2">
    <source>
        <dbReference type="SAM" id="MobiDB-lite"/>
    </source>
</evidence>
<gene>
    <name evidence="6" type="ORF">TeGR_g5361</name>
</gene>
<feature type="region of interest" description="Disordered" evidence="2">
    <location>
        <begin position="670"/>
        <end position="689"/>
    </location>
</feature>
<evidence type="ECO:0000313" key="6">
    <source>
        <dbReference type="EMBL" id="GMI25748.1"/>
    </source>
</evidence>
<dbReference type="InterPro" id="IPR011009">
    <property type="entry name" value="Kinase-like_dom_sf"/>
</dbReference>
<dbReference type="Pfam" id="PF00168">
    <property type="entry name" value="C2"/>
    <property type="match status" value="2"/>
</dbReference>
<dbReference type="Proteomes" id="UP001165060">
    <property type="component" value="Unassembled WGS sequence"/>
</dbReference>
<feature type="compositionally biased region" description="Low complexity" evidence="2">
    <location>
        <begin position="196"/>
        <end position="212"/>
    </location>
</feature>
<dbReference type="Gene3D" id="2.60.40.150">
    <property type="entry name" value="C2 domain"/>
    <property type="match status" value="1"/>
</dbReference>
<dbReference type="PROSITE" id="PS50011">
    <property type="entry name" value="PROTEIN_KINASE_DOM"/>
    <property type="match status" value="1"/>
</dbReference>
<dbReference type="InterPro" id="IPR053235">
    <property type="entry name" value="Ser_Thr_kinase"/>
</dbReference>
<feature type="coiled-coil region" evidence="1">
    <location>
        <begin position="1096"/>
        <end position="1141"/>
    </location>
</feature>
<feature type="compositionally biased region" description="Low complexity" evidence="2">
    <location>
        <begin position="1453"/>
        <end position="1473"/>
    </location>
</feature>
<feature type="compositionally biased region" description="Basic and acidic residues" evidence="2">
    <location>
        <begin position="276"/>
        <end position="285"/>
    </location>
</feature>
<feature type="compositionally biased region" description="Acidic residues" evidence="2">
    <location>
        <begin position="108"/>
        <end position="119"/>
    </location>
</feature>
<proteinExistence type="predicted"/>
<reference evidence="6 7" key="1">
    <citation type="journal article" date="2023" name="Commun. Biol.">
        <title>Genome analysis of Parmales, the sister group of diatoms, reveals the evolutionary specialization of diatoms from phago-mixotrophs to photoautotrophs.</title>
        <authorList>
            <person name="Ban H."/>
            <person name="Sato S."/>
            <person name="Yoshikawa S."/>
            <person name="Yamada K."/>
            <person name="Nakamura Y."/>
            <person name="Ichinomiya M."/>
            <person name="Sato N."/>
            <person name="Blanc-Mathieu R."/>
            <person name="Endo H."/>
            <person name="Kuwata A."/>
            <person name="Ogata H."/>
        </authorList>
    </citation>
    <scope>NUCLEOTIDE SEQUENCE [LARGE SCALE GENOMIC DNA]</scope>
</reference>
<dbReference type="PROSITE" id="PS50020">
    <property type="entry name" value="WW_DOMAIN_2"/>
    <property type="match status" value="1"/>
</dbReference>
<name>A0ABQ6MGZ2_9STRA</name>
<dbReference type="InterPro" id="IPR000008">
    <property type="entry name" value="C2_dom"/>
</dbReference>
<keyword evidence="7" id="KW-1185">Reference proteome</keyword>
<dbReference type="SUPFAM" id="SSF49562">
    <property type="entry name" value="C2 domain (Calcium/lipid-binding domain, CaLB)"/>
    <property type="match status" value="1"/>
</dbReference>
<dbReference type="EMBL" id="BRYB01002809">
    <property type="protein sequence ID" value="GMI25748.1"/>
    <property type="molecule type" value="Genomic_DNA"/>
</dbReference>
<feature type="compositionally biased region" description="Basic residues" evidence="2">
    <location>
        <begin position="286"/>
        <end position="302"/>
    </location>
</feature>
<feature type="region of interest" description="Disordered" evidence="2">
    <location>
        <begin position="621"/>
        <end position="645"/>
    </location>
</feature>
<feature type="region of interest" description="Disordered" evidence="2">
    <location>
        <begin position="878"/>
        <end position="902"/>
    </location>
</feature>
<dbReference type="InterPro" id="IPR035892">
    <property type="entry name" value="C2_domain_sf"/>
</dbReference>
<feature type="compositionally biased region" description="Low complexity" evidence="2">
    <location>
        <begin position="303"/>
        <end position="313"/>
    </location>
</feature>
<dbReference type="InterPro" id="IPR001202">
    <property type="entry name" value="WW_dom"/>
</dbReference>
<dbReference type="InterPro" id="IPR000719">
    <property type="entry name" value="Prot_kinase_dom"/>
</dbReference>
<evidence type="ECO:0000313" key="7">
    <source>
        <dbReference type="Proteomes" id="UP001165060"/>
    </source>
</evidence>
<feature type="region of interest" description="Disordered" evidence="2">
    <location>
        <begin position="521"/>
        <end position="606"/>
    </location>
</feature>
<organism evidence="6 7">
    <name type="scientific">Tetraparma gracilis</name>
    <dbReference type="NCBI Taxonomy" id="2962635"/>
    <lineage>
        <taxon>Eukaryota</taxon>
        <taxon>Sar</taxon>
        <taxon>Stramenopiles</taxon>
        <taxon>Ochrophyta</taxon>
        <taxon>Bolidophyceae</taxon>
        <taxon>Parmales</taxon>
        <taxon>Triparmaceae</taxon>
        <taxon>Tetraparma</taxon>
    </lineage>
</organism>
<feature type="coiled-coil region" evidence="1">
    <location>
        <begin position="955"/>
        <end position="982"/>
    </location>
</feature>
<dbReference type="Gene3D" id="1.10.510.10">
    <property type="entry name" value="Transferase(Phosphotransferase) domain 1"/>
    <property type="match status" value="1"/>
</dbReference>
<dbReference type="PROSITE" id="PS50004">
    <property type="entry name" value="C2"/>
    <property type="match status" value="1"/>
</dbReference>
<sequence>MKDLPEGGQGSRTSVPRKLVTDLEFHDAKVTRSGQIVSWHPLAKKPYKRKAQSLWGRLTGANATSRALRNTFTSIGSAVKNRASKDRKSFGQGVGSMASMAKLALAEATEEEKEEEEEEEKKPAKSLFSALRGMTTKAKKEKDDPPPPSTSDPVVDPAPGAAPAGLALSAAMLARKAKEAKQSNAVGFGADPVSEPAAAPDTSAAPDASAAPGLISAMRTGLRGFRATNTSTSNTSDKSAEGEGEAEAEAEEEEDVGSDDSNESDEEVLARRAAKKEREKAEKAAKSKLHMPKVGFHLHSKKAAPAAAPSASLAPPPPAAAKPSLMSKMNPFKKTKTKEEIEQEEAAAKAVVYGEDSESKAKASEIYSSAKKARKPKPWEHALEAPIDFCEFEVSLMLHAPPTYEIVKTVKVETNEDPESHKKTKEKKEEIKLDSSKRTQFEKDIIHEIARVAHVSKKHITIDEITNRDIRVGYYYGMEWMEGKPKDEFKSSQERWLEEQERLEEERKKLEEKARRLSDISGALSKRRKTGSMSISLPSLPFSPKNSKGGGEEKKDAESPPSSPPPAPAPAPAPLPPIESDERAVTPNKERRDAVPIKRKRDKMQGLMKANEQSLGWMASVKSDAPASGQRATRRSSANASELNKDLTRKLVKDAEKTLKNLKYEEEKQARLEGKPAAGGGMHDGKGKAMTGCIPKVRSADDKRSLLMKLSGHQDKNLRCNIKLTVTAYKKLTALQNAFRICEIIKNDHAVTASCPHLKSVVRCSFEPTGERMFFDEWEHYWAHCMTPVFFGYSTEDHFKTRTKHKVLLGPPKVKVKKDRQGELEADYDRACAEYKREFQMAGKDKEHWTPEQLSTHNRRERTKFKLELHIKHLAREERRAHLEKEPEPWSRPREKPKPFTEDQVEKWNHRFYKKELKKRKKERERKKIVHDKNQIEIKKRIWDRKVENWFENKLLSLSGNKKRIVAKMEQLKREEEEATMKFVRDVTDEVLIKKFNDDLTAKNKKKVDEAKAVLDLFNKLKGMERMPKKRDVLQQLAKDKKLKQAAMQLSCTQPVIRHPEFINCFMVSPAKVTGFLDADEFSTFFKCVGNIGVDYVRAKEAIKEEDTAEERAEEEKAKRKVELRKQREQQKINREKAMADRLDFVANNVGGVYFKPEQRRVRNESGNVWEKFHYKCIIKLPHATNAYCCNTRQKKWEYETERQLTAEKEHRSGWQEAHDIEKDKKKVEYLELVERRVKSGQQKLTKMQRQTMQMMLSDMVSTVENRAWAESEVCDVLYGVTDAVAGMEAERLFRKGKRFEWKGVPRLKTAEDDDKEEEVIPEGWAKYENEQDGVWYEHPETGDTAWEYPGQAEYLERERLRLEAKEQLEGAVKLENDGKALLGKSWKSSETMLQLGDFMQSTTKATEMEAARVRVRTASIMLQEQEQQQQGEEEKGEGEAKPPSGVKKISLPDDPSSSAAALDTTPAPSSASGRVGFRAKAKGGLASIASKAKKPPMVRMNTLAAARALMMKEDAALIEEEDEQVKDAKTMNAIGKLIGDSKGSKLSIEVFDADFGAKGDFLGVAKVPFAVLVDGNRGADDVVSLPLERAEPGTVNDAQGVENVTGTIEFCLTPLKLHEETDKIEQWTLRIMRAKGLAKADLLGKSDPFCVVKWGKQDSGTGTTKKVTLNPEWGGGEKDTFQVPAEDARLKDEEETTALRRTMKKTKALGDAMGQRGKIFGNMLKRGVLQVKMMVGMAAESKDKIVDEVAERLSFWEEETVRAEMERRYLWREDLRQRGLEETRLRARERPLRDEQESGHRAYLEVVNKCRGLRSDLLRYKWHKTLQMQSQHCMLVQVEDPSSKKFKVVKFLPCEYDEDCERTVTEGELVEDVTHPAVVRINGVHRHLVQHFELNGAATQRWNLAVFVSEWCEGGKLVDLLRSVDLLDVNGRQMQMWCQQVAAGLKALHELNIVHRNLNPGNVYVDGGGKAKIGGFMCMKESRGPGCGFSYGRCDVGSPMVIAPEVDDGYEVTMASDIWAFGCCMYYWCTGVLPDLRRMGVEDALKKVSLHFGERVRGAIRMALQVHPQVRSNAEEIWMYLSVLDVVKKKKKRALDRLRLKVGAQAGIDHGQKTKFGGLVDKIQGSAASTLKLKMQKAKAMADAAAKQEEAAGAGAFIMHSAQVWLGLYKKSLLRRCRNPNLNSSVPLGFICELLLPVAVFSLTVLVASLFDPIDIPEVVPTDAYSIGSLLSADYPGFPGDESRTSLTFVDMMERGFTPDTSPVCCLLFRNNPARSPGKDVDEDDWPFDIEQVMCEEDDDWPACFSLDDDLSDSGCFPTWTISTGLGMPLLDCTAETISTTAAEDDSGNTVDGDLCENVGQEVFET</sequence>
<keyword evidence="1" id="KW-0175">Coiled coil</keyword>
<feature type="compositionally biased region" description="Acidic residues" evidence="2">
    <location>
        <begin position="242"/>
        <end position="267"/>
    </location>
</feature>
<feature type="region of interest" description="Disordered" evidence="2">
    <location>
        <begin position="105"/>
        <end position="341"/>
    </location>
</feature>
<evidence type="ECO:0000256" key="1">
    <source>
        <dbReference type="SAM" id="Coils"/>
    </source>
</evidence>
<feature type="domain" description="Protein kinase" evidence="4">
    <location>
        <begin position="1793"/>
        <end position="2085"/>
    </location>
</feature>
<dbReference type="Pfam" id="PF00069">
    <property type="entry name" value="Pkinase"/>
    <property type="match status" value="1"/>
</dbReference>
<feature type="domain" description="WW" evidence="5">
    <location>
        <begin position="1319"/>
        <end position="1352"/>
    </location>
</feature>
<evidence type="ECO:0000259" key="5">
    <source>
        <dbReference type="PROSITE" id="PS50020"/>
    </source>
</evidence>
<evidence type="ECO:0000259" key="3">
    <source>
        <dbReference type="PROSITE" id="PS50004"/>
    </source>
</evidence>
<feature type="region of interest" description="Disordered" evidence="2">
    <location>
        <begin position="1425"/>
        <end position="1477"/>
    </location>
</feature>
<accession>A0ABQ6MGZ2</accession>